<name>A0A2U9AZF4_SCOMX</name>
<organism evidence="1 2">
    <name type="scientific">Scophthalmus maximus</name>
    <name type="common">Turbot</name>
    <name type="synonym">Psetta maxima</name>
    <dbReference type="NCBI Taxonomy" id="52904"/>
    <lineage>
        <taxon>Eukaryota</taxon>
        <taxon>Metazoa</taxon>
        <taxon>Chordata</taxon>
        <taxon>Craniata</taxon>
        <taxon>Vertebrata</taxon>
        <taxon>Euteleostomi</taxon>
        <taxon>Actinopterygii</taxon>
        <taxon>Neopterygii</taxon>
        <taxon>Teleostei</taxon>
        <taxon>Neoteleostei</taxon>
        <taxon>Acanthomorphata</taxon>
        <taxon>Carangaria</taxon>
        <taxon>Pleuronectiformes</taxon>
        <taxon>Pleuronectoidei</taxon>
        <taxon>Scophthalmidae</taxon>
        <taxon>Scophthalmus</taxon>
    </lineage>
</organism>
<sequence>MMPRAQAPLKRMAVCVKLIWRSKEIARFLKVVSPSSMLDVRHCTISPFNVGD</sequence>
<evidence type="ECO:0000313" key="2">
    <source>
        <dbReference type="Proteomes" id="UP000246464"/>
    </source>
</evidence>
<proteinExistence type="predicted"/>
<protein>
    <submittedName>
        <fullName evidence="1">Uncharacterized protein</fullName>
    </submittedName>
</protein>
<dbReference type="AlphaFoldDB" id="A0A2U9AZF4"/>
<accession>A0A2U9AZF4</accession>
<dbReference type="Proteomes" id="UP000246464">
    <property type="component" value="Chromosome 1"/>
</dbReference>
<keyword evidence="2" id="KW-1185">Reference proteome</keyword>
<dbReference type="EMBL" id="CP026243">
    <property type="protein sequence ID" value="AWO97069.1"/>
    <property type="molecule type" value="Genomic_DNA"/>
</dbReference>
<reference evidence="1 2" key="1">
    <citation type="submission" date="2017-12" db="EMBL/GenBank/DDBJ databases">
        <title>Integrating genomic resources of turbot (Scophthalmus maximus) in depth evaluation of genetic and physical mapping variation across individuals.</title>
        <authorList>
            <person name="Martinez P."/>
        </authorList>
    </citation>
    <scope>NUCLEOTIDE SEQUENCE [LARGE SCALE GENOMIC DNA]</scope>
</reference>
<gene>
    <name evidence="1" type="ORF">SMAX5B_005001</name>
</gene>
<evidence type="ECO:0000313" key="1">
    <source>
        <dbReference type="EMBL" id="AWO97069.1"/>
    </source>
</evidence>